<dbReference type="EMBL" id="JADNYJ010000073">
    <property type="protein sequence ID" value="KAF8891075.1"/>
    <property type="molecule type" value="Genomic_DNA"/>
</dbReference>
<gene>
    <name evidence="3" type="ORF">CPB84DRAFT_1963749</name>
</gene>
<dbReference type="Proteomes" id="UP000724874">
    <property type="component" value="Unassembled WGS sequence"/>
</dbReference>
<keyword evidence="2" id="KW-0472">Membrane</keyword>
<feature type="compositionally biased region" description="Polar residues" evidence="1">
    <location>
        <begin position="103"/>
        <end position="114"/>
    </location>
</feature>
<dbReference type="AlphaFoldDB" id="A0A9P5NKJ9"/>
<keyword evidence="2" id="KW-0812">Transmembrane</keyword>
<protein>
    <submittedName>
        <fullName evidence="3">Uncharacterized protein</fullName>
    </submittedName>
</protein>
<evidence type="ECO:0000313" key="3">
    <source>
        <dbReference type="EMBL" id="KAF8891075.1"/>
    </source>
</evidence>
<comment type="caution">
    <text evidence="3">The sequence shown here is derived from an EMBL/GenBank/DDBJ whole genome shotgun (WGS) entry which is preliminary data.</text>
</comment>
<organism evidence="3 4">
    <name type="scientific">Gymnopilus junonius</name>
    <name type="common">Spectacular rustgill mushroom</name>
    <name type="synonym">Gymnopilus spectabilis subsp. junonius</name>
    <dbReference type="NCBI Taxonomy" id="109634"/>
    <lineage>
        <taxon>Eukaryota</taxon>
        <taxon>Fungi</taxon>
        <taxon>Dikarya</taxon>
        <taxon>Basidiomycota</taxon>
        <taxon>Agaricomycotina</taxon>
        <taxon>Agaricomycetes</taxon>
        <taxon>Agaricomycetidae</taxon>
        <taxon>Agaricales</taxon>
        <taxon>Agaricineae</taxon>
        <taxon>Hymenogastraceae</taxon>
        <taxon>Gymnopilus</taxon>
    </lineage>
</organism>
<keyword evidence="2" id="KW-1133">Transmembrane helix</keyword>
<accession>A0A9P5NKJ9</accession>
<feature type="transmembrane region" description="Helical" evidence="2">
    <location>
        <begin position="249"/>
        <end position="268"/>
    </location>
</feature>
<evidence type="ECO:0000256" key="2">
    <source>
        <dbReference type="SAM" id="Phobius"/>
    </source>
</evidence>
<feature type="region of interest" description="Disordered" evidence="1">
    <location>
        <begin position="95"/>
        <end position="114"/>
    </location>
</feature>
<sequence>MYTTATTITIGCPASQRYLANGHGDEAQARAIILVLPSRLTSTVNDHNLDGTVLHPPASRQGHRWRSPLLAVVEIHALMTARGPPSPSRFLPLFSAPPPSLAQQDTTSSTSYSPLNRFQCPQGLSRHIEQRRGSRILAAGRLWRHSWSGQAFIAAAELCQARSPPHYCSLLDIPPATRHPGIKNGVDYALNMAAAKLGPARPSPSARWVVLAFRDVLATDRVEVHARLQRSVCGVGDVGEGGMYVLDSAIVLSLSAVILSLSAVVLSLPSSFLSAVILCLSTIILSLSAIILSLSAIIFSLSVHVVLPSSTTQVRMILEGDEVEEGTYQVVEGVHIATDFCVPFLSSRGAGDVWRIRRNVMDSGLDYFSSVRSCVLSFTRVCGRVLRRALPALSL</sequence>
<feature type="transmembrane region" description="Helical" evidence="2">
    <location>
        <begin position="274"/>
        <end position="307"/>
    </location>
</feature>
<name>A0A9P5NKJ9_GYMJU</name>
<evidence type="ECO:0000256" key="1">
    <source>
        <dbReference type="SAM" id="MobiDB-lite"/>
    </source>
</evidence>
<proteinExistence type="predicted"/>
<reference evidence="3" key="1">
    <citation type="submission" date="2020-11" db="EMBL/GenBank/DDBJ databases">
        <authorList>
            <consortium name="DOE Joint Genome Institute"/>
            <person name="Ahrendt S."/>
            <person name="Riley R."/>
            <person name="Andreopoulos W."/>
            <person name="LaButti K."/>
            <person name="Pangilinan J."/>
            <person name="Ruiz-duenas F.J."/>
            <person name="Barrasa J.M."/>
            <person name="Sanchez-Garcia M."/>
            <person name="Camarero S."/>
            <person name="Miyauchi S."/>
            <person name="Serrano A."/>
            <person name="Linde D."/>
            <person name="Babiker R."/>
            <person name="Drula E."/>
            <person name="Ayuso-Fernandez I."/>
            <person name="Pacheco R."/>
            <person name="Padilla G."/>
            <person name="Ferreira P."/>
            <person name="Barriuso J."/>
            <person name="Kellner H."/>
            <person name="Castanera R."/>
            <person name="Alfaro M."/>
            <person name="Ramirez L."/>
            <person name="Pisabarro A.G."/>
            <person name="Kuo A."/>
            <person name="Tritt A."/>
            <person name="Lipzen A."/>
            <person name="He G."/>
            <person name="Yan M."/>
            <person name="Ng V."/>
            <person name="Cullen D."/>
            <person name="Martin F."/>
            <person name="Rosso M.-N."/>
            <person name="Henrissat B."/>
            <person name="Hibbett D."/>
            <person name="Martinez A.T."/>
            <person name="Grigoriev I.V."/>
        </authorList>
    </citation>
    <scope>NUCLEOTIDE SEQUENCE</scope>
    <source>
        <strain evidence="3">AH 44721</strain>
    </source>
</reference>
<keyword evidence="4" id="KW-1185">Reference proteome</keyword>
<evidence type="ECO:0000313" key="4">
    <source>
        <dbReference type="Proteomes" id="UP000724874"/>
    </source>
</evidence>